<keyword evidence="1" id="KW-0472">Membrane</keyword>
<accession>A0A1L9REN5</accession>
<keyword evidence="1" id="KW-1133">Transmembrane helix</keyword>
<feature type="transmembrane region" description="Helical" evidence="1">
    <location>
        <begin position="252"/>
        <end position="272"/>
    </location>
</feature>
<name>A0A1L9REN5_ASPWE</name>
<evidence type="ECO:0000313" key="2">
    <source>
        <dbReference type="EMBL" id="OJJ33337.1"/>
    </source>
</evidence>
<dbReference type="VEuPathDB" id="FungiDB:ASPWEDRAFT_30422"/>
<keyword evidence="3" id="KW-1185">Reference proteome</keyword>
<dbReference type="STRING" id="1073089.A0A1L9REN5"/>
<protein>
    <submittedName>
        <fullName evidence="2">Uncharacterized protein</fullName>
    </submittedName>
</protein>
<dbReference type="AlphaFoldDB" id="A0A1L9REN5"/>
<organism evidence="2 3">
    <name type="scientific">Aspergillus wentii DTO 134E9</name>
    <dbReference type="NCBI Taxonomy" id="1073089"/>
    <lineage>
        <taxon>Eukaryota</taxon>
        <taxon>Fungi</taxon>
        <taxon>Dikarya</taxon>
        <taxon>Ascomycota</taxon>
        <taxon>Pezizomycotina</taxon>
        <taxon>Eurotiomycetes</taxon>
        <taxon>Eurotiomycetidae</taxon>
        <taxon>Eurotiales</taxon>
        <taxon>Aspergillaceae</taxon>
        <taxon>Aspergillus</taxon>
        <taxon>Aspergillus subgen. Cremei</taxon>
    </lineage>
</organism>
<dbReference type="PANTHER" id="PTHR34414">
    <property type="entry name" value="HET DOMAIN-CONTAINING PROTEIN-RELATED"/>
    <property type="match status" value="1"/>
</dbReference>
<gene>
    <name evidence="2" type="ORF">ASPWEDRAFT_30422</name>
</gene>
<dbReference type="InterPro" id="IPR046536">
    <property type="entry name" value="DUF6601"/>
</dbReference>
<dbReference type="OrthoDB" id="5086500at2759"/>
<evidence type="ECO:0000256" key="1">
    <source>
        <dbReference type="SAM" id="Phobius"/>
    </source>
</evidence>
<sequence length="328" mass="38377">MTEIYAPIPPFSKDDQLEHSLWISEKSNTAASICGENIRNKVSVPGHPLLSATDTEEVQKFLSDQLLTPRLNELYPIFWMVATRKSDHIYALHHQIVRGRDIIPSEDPGLHLIWYYDIIYVKPMPRYLLNYAFWRVHLSGCDEESAELRKSALGFMRTYSYLIQSEYDFDIARAKCLISKNIEGMNGFVDFLHFIDHFRHIQDSEVSRRYDHYGQLRLSRLNLWSKLYQWRMFYYKVDGQYGAYFARFTPPFLFIFGTVSVALSAMAVILAVDQDYEREPNWAFAQVSTWFSVVCLAIIAATIAFFPAMQVIFILEELVYVICHHFRS</sequence>
<dbReference type="PANTHER" id="PTHR34414:SF1">
    <property type="entry name" value="SUBTILISIN-LIKE SERINE PROTEASE"/>
    <property type="match status" value="1"/>
</dbReference>
<evidence type="ECO:0000313" key="3">
    <source>
        <dbReference type="Proteomes" id="UP000184383"/>
    </source>
</evidence>
<dbReference type="Pfam" id="PF20246">
    <property type="entry name" value="DUF6601"/>
    <property type="match status" value="1"/>
</dbReference>
<reference evidence="3" key="1">
    <citation type="journal article" date="2017" name="Genome Biol.">
        <title>Comparative genomics reveals high biological diversity and specific adaptations in the industrially and medically important fungal genus Aspergillus.</title>
        <authorList>
            <person name="de Vries R.P."/>
            <person name="Riley R."/>
            <person name="Wiebenga A."/>
            <person name="Aguilar-Osorio G."/>
            <person name="Amillis S."/>
            <person name="Uchima C.A."/>
            <person name="Anderluh G."/>
            <person name="Asadollahi M."/>
            <person name="Askin M."/>
            <person name="Barry K."/>
            <person name="Battaglia E."/>
            <person name="Bayram O."/>
            <person name="Benocci T."/>
            <person name="Braus-Stromeyer S.A."/>
            <person name="Caldana C."/>
            <person name="Canovas D."/>
            <person name="Cerqueira G.C."/>
            <person name="Chen F."/>
            <person name="Chen W."/>
            <person name="Choi C."/>
            <person name="Clum A."/>
            <person name="Dos Santos R.A."/>
            <person name="Damasio A.R."/>
            <person name="Diallinas G."/>
            <person name="Emri T."/>
            <person name="Fekete E."/>
            <person name="Flipphi M."/>
            <person name="Freyberg S."/>
            <person name="Gallo A."/>
            <person name="Gournas C."/>
            <person name="Habgood R."/>
            <person name="Hainaut M."/>
            <person name="Harispe M.L."/>
            <person name="Henrissat B."/>
            <person name="Hilden K.S."/>
            <person name="Hope R."/>
            <person name="Hossain A."/>
            <person name="Karabika E."/>
            <person name="Karaffa L."/>
            <person name="Karanyi Z."/>
            <person name="Krasevec N."/>
            <person name="Kuo A."/>
            <person name="Kusch H."/>
            <person name="LaButti K."/>
            <person name="Lagendijk E.L."/>
            <person name="Lapidus A."/>
            <person name="Levasseur A."/>
            <person name="Lindquist E."/>
            <person name="Lipzen A."/>
            <person name="Logrieco A.F."/>
            <person name="MacCabe A."/>
            <person name="Maekelae M.R."/>
            <person name="Malavazi I."/>
            <person name="Melin P."/>
            <person name="Meyer V."/>
            <person name="Mielnichuk N."/>
            <person name="Miskei M."/>
            <person name="Molnar A.P."/>
            <person name="Mule G."/>
            <person name="Ngan C.Y."/>
            <person name="Orejas M."/>
            <person name="Orosz E."/>
            <person name="Ouedraogo J.P."/>
            <person name="Overkamp K.M."/>
            <person name="Park H.-S."/>
            <person name="Perrone G."/>
            <person name="Piumi F."/>
            <person name="Punt P.J."/>
            <person name="Ram A.F."/>
            <person name="Ramon A."/>
            <person name="Rauscher S."/>
            <person name="Record E."/>
            <person name="Riano-Pachon D.M."/>
            <person name="Robert V."/>
            <person name="Roehrig J."/>
            <person name="Ruller R."/>
            <person name="Salamov A."/>
            <person name="Salih N.S."/>
            <person name="Samson R.A."/>
            <person name="Sandor E."/>
            <person name="Sanguinetti M."/>
            <person name="Schuetze T."/>
            <person name="Sepcic K."/>
            <person name="Shelest E."/>
            <person name="Sherlock G."/>
            <person name="Sophianopoulou V."/>
            <person name="Squina F.M."/>
            <person name="Sun H."/>
            <person name="Susca A."/>
            <person name="Todd R.B."/>
            <person name="Tsang A."/>
            <person name="Unkles S.E."/>
            <person name="van de Wiele N."/>
            <person name="van Rossen-Uffink D."/>
            <person name="Oliveira J.V."/>
            <person name="Vesth T.C."/>
            <person name="Visser J."/>
            <person name="Yu J.-H."/>
            <person name="Zhou M."/>
            <person name="Andersen M.R."/>
            <person name="Archer D.B."/>
            <person name="Baker S.E."/>
            <person name="Benoit I."/>
            <person name="Brakhage A.A."/>
            <person name="Braus G.H."/>
            <person name="Fischer R."/>
            <person name="Frisvad J.C."/>
            <person name="Goldman G.H."/>
            <person name="Houbraken J."/>
            <person name="Oakley B."/>
            <person name="Pocsi I."/>
            <person name="Scazzocchio C."/>
            <person name="Seiboth B."/>
            <person name="vanKuyk P.A."/>
            <person name="Wortman J."/>
            <person name="Dyer P.S."/>
            <person name="Grigoriev I.V."/>
        </authorList>
    </citation>
    <scope>NUCLEOTIDE SEQUENCE [LARGE SCALE GENOMIC DNA]</scope>
    <source>
        <strain evidence="3">DTO 134E9</strain>
    </source>
</reference>
<proteinExistence type="predicted"/>
<dbReference type="EMBL" id="KV878214">
    <property type="protein sequence ID" value="OJJ33337.1"/>
    <property type="molecule type" value="Genomic_DNA"/>
</dbReference>
<dbReference type="Proteomes" id="UP000184383">
    <property type="component" value="Unassembled WGS sequence"/>
</dbReference>
<keyword evidence="1" id="KW-0812">Transmembrane</keyword>
<dbReference type="RefSeq" id="XP_040687014.1">
    <property type="nucleotide sequence ID" value="XM_040833405.1"/>
</dbReference>
<feature type="transmembrane region" description="Helical" evidence="1">
    <location>
        <begin position="284"/>
        <end position="306"/>
    </location>
</feature>
<dbReference type="GeneID" id="63749253"/>